<proteinExistence type="predicted"/>
<dbReference type="InterPro" id="IPR001611">
    <property type="entry name" value="Leu-rich_rpt"/>
</dbReference>
<evidence type="ECO:0000256" key="4">
    <source>
        <dbReference type="ARBA" id="ARBA00023180"/>
    </source>
</evidence>
<dbReference type="PROSITE" id="PS51450">
    <property type="entry name" value="LRR"/>
    <property type="match status" value="1"/>
</dbReference>
<dbReference type="Gene3D" id="3.80.10.10">
    <property type="entry name" value="Ribonuclease Inhibitor"/>
    <property type="match status" value="1"/>
</dbReference>
<dbReference type="PANTHER" id="PTHR48060">
    <property type="entry name" value="DNA DAMAGE-REPAIR/TOLERATION PROTEIN DRT100"/>
    <property type="match status" value="1"/>
</dbReference>
<evidence type="ECO:0000313" key="6">
    <source>
        <dbReference type="EMBL" id="KAJ3701328.1"/>
    </source>
</evidence>
<evidence type="ECO:0000256" key="5">
    <source>
        <dbReference type="SAM" id="SignalP"/>
    </source>
</evidence>
<reference evidence="6 7" key="1">
    <citation type="journal article" date="2022" name="Cell">
        <title>Repeat-based holocentromeres influence genome architecture and karyotype evolution.</title>
        <authorList>
            <person name="Hofstatter P.G."/>
            <person name="Thangavel G."/>
            <person name="Lux T."/>
            <person name="Neumann P."/>
            <person name="Vondrak T."/>
            <person name="Novak P."/>
            <person name="Zhang M."/>
            <person name="Costa L."/>
            <person name="Castellani M."/>
            <person name="Scott A."/>
            <person name="Toegelov H."/>
            <person name="Fuchs J."/>
            <person name="Mata-Sucre Y."/>
            <person name="Dias Y."/>
            <person name="Vanzela A.L.L."/>
            <person name="Huettel B."/>
            <person name="Almeida C.C.S."/>
            <person name="Simkova H."/>
            <person name="Souza G."/>
            <person name="Pedrosa-Harand A."/>
            <person name="Macas J."/>
            <person name="Mayer K.F.X."/>
            <person name="Houben A."/>
            <person name="Marques A."/>
        </authorList>
    </citation>
    <scope>NUCLEOTIDE SEQUENCE [LARGE SCALE GENOMIC DNA]</scope>
    <source>
        <strain evidence="6">RhyTen1mFocal</strain>
    </source>
</reference>
<gene>
    <name evidence="6" type="ORF">LUZ61_005033</name>
</gene>
<evidence type="ECO:0000256" key="3">
    <source>
        <dbReference type="ARBA" id="ARBA00022737"/>
    </source>
</evidence>
<dbReference type="Pfam" id="PF00560">
    <property type="entry name" value="LRR_1"/>
    <property type="match status" value="5"/>
</dbReference>
<protein>
    <recommendedName>
        <fullName evidence="8">Leucine-rich repeat-containing N-terminal plant-type domain-containing protein</fullName>
    </recommendedName>
</protein>
<dbReference type="EMBL" id="JAMRDG010000001">
    <property type="protein sequence ID" value="KAJ3701328.1"/>
    <property type="molecule type" value="Genomic_DNA"/>
</dbReference>
<evidence type="ECO:0000313" key="7">
    <source>
        <dbReference type="Proteomes" id="UP001210211"/>
    </source>
</evidence>
<evidence type="ECO:0008006" key="8">
    <source>
        <dbReference type="Google" id="ProtNLM"/>
    </source>
</evidence>
<evidence type="ECO:0000256" key="1">
    <source>
        <dbReference type="ARBA" id="ARBA00022614"/>
    </source>
</evidence>
<keyword evidence="3" id="KW-0677">Repeat</keyword>
<accession>A0AAD5ZP14</accession>
<feature type="signal peptide" evidence="5">
    <location>
        <begin position="1"/>
        <end position="18"/>
    </location>
</feature>
<dbReference type="Proteomes" id="UP001210211">
    <property type="component" value="Unassembled WGS sequence"/>
</dbReference>
<feature type="chain" id="PRO_5042026285" description="Leucine-rich repeat-containing N-terminal plant-type domain-containing protein" evidence="5">
    <location>
        <begin position="19"/>
        <end position="365"/>
    </location>
</feature>
<name>A0AAD5ZP14_9POAL</name>
<dbReference type="InterPro" id="IPR032675">
    <property type="entry name" value="LRR_dom_sf"/>
</dbReference>
<keyword evidence="7" id="KW-1185">Reference proteome</keyword>
<comment type="caution">
    <text evidence="6">The sequence shown here is derived from an EMBL/GenBank/DDBJ whole genome shotgun (WGS) entry which is preliminary data.</text>
</comment>
<dbReference type="PANTHER" id="PTHR48060:SF21">
    <property type="entry name" value="L DOMAIN-LIKE PROTEIN"/>
    <property type="match status" value="1"/>
</dbReference>
<dbReference type="AlphaFoldDB" id="A0AAD5ZP14"/>
<dbReference type="SUPFAM" id="SSF52058">
    <property type="entry name" value="L domain-like"/>
    <property type="match status" value="1"/>
</dbReference>
<organism evidence="6 7">
    <name type="scientific">Rhynchospora tenuis</name>
    <dbReference type="NCBI Taxonomy" id="198213"/>
    <lineage>
        <taxon>Eukaryota</taxon>
        <taxon>Viridiplantae</taxon>
        <taxon>Streptophyta</taxon>
        <taxon>Embryophyta</taxon>
        <taxon>Tracheophyta</taxon>
        <taxon>Spermatophyta</taxon>
        <taxon>Magnoliopsida</taxon>
        <taxon>Liliopsida</taxon>
        <taxon>Poales</taxon>
        <taxon>Cyperaceae</taxon>
        <taxon>Cyperoideae</taxon>
        <taxon>Rhynchosporeae</taxon>
        <taxon>Rhynchospora</taxon>
    </lineage>
</organism>
<keyword evidence="2 5" id="KW-0732">Signal</keyword>
<sequence>MSIILLVWFLSCISSSSSTKDDELALLKIKKQLGYPDILSSWVEGFEFCNAWNVSWSITCTSTGRIRSLGMTNLDVPASFPDAICELTEVEDLGLYMNPGLYGPIPSCITKLDNLRSLVIIETSVSGSIPGFINNTNLIMIILRNNHLSGEIPPSLSTLTNLDSLDLSSNNLTGTIPPSLSTLQKLHYLRLSSNYLTGNIPSGLVHGWTNYLELDLSNNNLTGEIPRCYGWIDFTSFDVGNNQLSGDASFLFGKQKRAFGIVLANNEFEFDMSYIEIPKNLYKLELNHNKIYGKIPDSIKSAPLYDLDLSFNRLCGEIPQGGNMQIFNATAFANNTCLCGYPLPPCSTYAPAPAPILEAAFDSSP</sequence>
<keyword evidence="4" id="KW-0325">Glycoprotein</keyword>
<dbReference type="FunFam" id="3.80.10.10:FF:000041">
    <property type="entry name" value="LRR receptor-like serine/threonine-protein kinase ERECTA"/>
    <property type="match status" value="1"/>
</dbReference>
<keyword evidence="1" id="KW-0433">Leucine-rich repeat</keyword>
<evidence type="ECO:0000256" key="2">
    <source>
        <dbReference type="ARBA" id="ARBA00022729"/>
    </source>
</evidence>
<dbReference type="InterPro" id="IPR053211">
    <property type="entry name" value="DNA_repair-toleration"/>
</dbReference>